<feature type="region of interest" description="Disordered" evidence="1">
    <location>
        <begin position="157"/>
        <end position="177"/>
    </location>
</feature>
<organism evidence="2 3">
    <name type="scientific">Rugosimonospora acidiphila</name>
    <dbReference type="NCBI Taxonomy" id="556531"/>
    <lineage>
        <taxon>Bacteria</taxon>
        <taxon>Bacillati</taxon>
        <taxon>Actinomycetota</taxon>
        <taxon>Actinomycetes</taxon>
        <taxon>Micromonosporales</taxon>
        <taxon>Micromonosporaceae</taxon>
        <taxon>Rugosimonospora</taxon>
    </lineage>
</organism>
<dbReference type="InterPro" id="IPR046036">
    <property type="entry name" value="DUF5994"/>
</dbReference>
<dbReference type="Pfam" id="PF19457">
    <property type="entry name" value="DUF5994"/>
    <property type="match status" value="1"/>
</dbReference>
<dbReference type="EMBL" id="BAABJQ010000008">
    <property type="protein sequence ID" value="GAA5186389.1"/>
    <property type="molecule type" value="Genomic_DNA"/>
</dbReference>
<proteinExistence type="predicted"/>
<accession>A0ABP9RSN3</accession>
<protein>
    <submittedName>
        <fullName evidence="2">DUF5994 family protein</fullName>
    </submittedName>
</protein>
<evidence type="ECO:0000313" key="3">
    <source>
        <dbReference type="Proteomes" id="UP001501570"/>
    </source>
</evidence>
<evidence type="ECO:0000256" key="1">
    <source>
        <dbReference type="SAM" id="MobiDB-lite"/>
    </source>
</evidence>
<keyword evidence="3" id="KW-1185">Reference proteome</keyword>
<comment type="caution">
    <text evidence="2">The sequence shown here is derived from an EMBL/GenBank/DDBJ whole genome shotgun (WGS) entry which is preliminary data.</text>
</comment>
<gene>
    <name evidence="2" type="ORF">GCM10023322_32530</name>
</gene>
<name>A0ABP9RSN3_9ACTN</name>
<dbReference type="Proteomes" id="UP001501570">
    <property type="component" value="Unassembled WGS sequence"/>
</dbReference>
<evidence type="ECO:0000313" key="2">
    <source>
        <dbReference type="EMBL" id="GAA5186389.1"/>
    </source>
</evidence>
<sequence length="177" mass="19525">MHSTADRKTWMSTADPVTPRLRLHDDLTARTILDGAWWPYSRTTVTELTNLVIALDARHLPVTRIMLNAAAWGEHPRRIGVAGRTIRLGWFTTLEACLLIATTNTNQRLDLLVIPPRVPAKIAAAAMATAADKDNTTRAEAIMAAVSPQRRFSLPRPEDIWESEGGGINGHRTGTRS</sequence>
<reference evidence="3" key="1">
    <citation type="journal article" date="2019" name="Int. J. Syst. Evol. Microbiol.">
        <title>The Global Catalogue of Microorganisms (GCM) 10K type strain sequencing project: providing services to taxonomists for standard genome sequencing and annotation.</title>
        <authorList>
            <consortium name="The Broad Institute Genomics Platform"/>
            <consortium name="The Broad Institute Genome Sequencing Center for Infectious Disease"/>
            <person name="Wu L."/>
            <person name="Ma J."/>
        </authorList>
    </citation>
    <scope>NUCLEOTIDE SEQUENCE [LARGE SCALE GENOMIC DNA]</scope>
    <source>
        <strain evidence="3">JCM 18304</strain>
    </source>
</reference>